<dbReference type="GO" id="GO:0004553">
    <property type="term" value="F:hydrolase activity, hydrolyzing O-glycosyl compounds"/>
    <property type="evidence" value="ECO:0007669"/>
    <property type="project" value="InterPro"/>
</dbReference>
<dbReference type="EMBL" id="LCLS01000012">
    <property type="protein sequence ID" value="KKU21776.1"/>
    <property type="molecule type" value="Genomic_DNA"/>
</dbReference>
<keyword evidence="3 6" id="KW-0378">Hydrolase</keyword>
<sequence length="574" mass="63028">MLEFHPPMFAHIARKFALSGLVLIIFLRISLGISLSAVAQPTVFATATQNNSYTIAVTFSESIPPGNIIDIELYNDKNVKVWQYFTTGGGNFASSQTANLSPGSYTIDVGLFTPNWASNYAWYDNLYMIKVAPSAPTIKVVPATLSAYTISVNFPHSIPSGDIVDLELHDASGQKVWQWFTANGGSSFSTTTSPLVPGSYTANVGLFTPNWANNYAWYTNLYSLTVGSPISTPTPTSPTTPTPTTVPQNSDVLSVANSSYINWKSKYVRSVDTQSARVIRPENNNDTVSEGIAYGMLLSYFADDRTTFTGLWKYAQKYLNANGLMDWQISSDGKVIGTGAATDADEDMAYALIRAENKWPGSGFSQGAQKLLTAILNTEISSSNLVKPGDSWTDGRIMNPSYLAPAFYREFARFTGNSRWNDIANDNLAWLRKVADQNTGLIPDWLNNDFSLPSIPWDQYPNAFYYDAARTPIRLLMDYKWNQNSLAQEILLKENRFVSTIGVSKLVSGYTLTNTPLTSYLDAVFLSAYTAMGQVNPSSPFASESLKALIGNTPTDYFGASLRTLTLYLIGGSR</sequence>
<keyword evidence="6" id="KW-0119">Carbohydrate metabolism</keyword>
<dbReference type="Pfam" id="PF01270">
    <property type="entry name" value="Glyco_hydro_8"/>
    <property type="match status" value="1"/>
</dbReference>
<proteinExistence type="inferred from homology"/>
<dbReference type="AlphaFoldDB" id="A0A0G1NMW0"/>
<keyword evidence="6" id="KW-0624">Polysaccharide degradation</keyword>
<evidence type="ECO:0000256" key="1">
    <source>
        <dbReference type="ARBA" id="ARBA00009209"/>
    </source>
</evidence>
<reference evidence="7 8" key="1">
    <citation type="journal article" date="2015" name="Nature">
        <title>rRNA introns, odd ribosomes, and small enigmatic genomes across a large radiation of phyla.</title>
        <authorList>
            <person name="Brown C.T."/>
            <person name="Hug L.A."/>
            <person name="Thomas B.C."/>
            <person name="Sharon I."/>
            <person name="Castelle C.J."/>
            <person name="Singh A."/>
            <person name="Wilkins M.J."/>
            <person name="Williams K.H."/>
            <person name="Banfield J.F."/>
        </authorList>
    </citation>
    <scope>NUCLEOTIDE SEQUENCE [LARGE SCALE GENOMIC DNA]</scope>
</reference>
<evidence type="ECO:0000256" key="6">
    <source>
        <dbReference type="RuleBase" id="RU361167"/>
    </source>
</evidence>
<dbReference type="PROSITE" id="PS00812">
    <property type="entry name" value="GLYCOSYL_HYDROL_F8"/>
    <property type="match status" value="1"/>
</dbReference>
<evidence type="ECO:0000256" key="3">
    <source>
        <dbReference type="ARBA" id="ARBA00022801"/>
    </source>
</evidence>
<dbReference type="PRINTS" id="PR00735">
    <property type="entry name" value="GLHYDRLASE8"/>
</dbReference>
<evidence type="ECO:0000313" key="7">
    <source>
        <dbReference type="EMBL" id="KKU21776.1"/>
    </source>
</evidence>
<keyword evidence="2" id="KW-0732">Signal</keyword>
<evidence type="ECO:0000313" key="8">
    <source>
        <dbReference type="Proteomes" id="UP000034107"/>
    </source>
</evidence>
<dbReference type="InterPro" id="IPR008928">
    <property type="entry name" value="6-hairpin_glycosidase_sf"/>
</dbReference>
<dbReference type="EC" id="3.2.1.-" evidence="6"/>
<dbReference type="InterPro" id="IPR012341">
    <property type="entry name" value="6hp_glycosidase-like_sf"/>
</dbReference>
<dbReference type="Proteomes" id="UP000034107">
    <property type="component" value="Unassembled WGS sequence"/>
</dbReference>
<feature type="active site" description="Nucleophile" evidence="5">
    <location>
        <position position="343"/>
    </location>
</feature>
<name>A0A0G1NMW0_9BACT</name>
<gene>
    <name evidence="7" type="ORF">UX31_C0012G0012</name>
</gene>
<organism evidence="7 8">
    <name type="scientific">Candidatus Nomurabacteria bacterium GW2011_GWA1_46_11</name>
    <dbReference type="NCBI Taxonomy" id="1618732"/>
    <lineage>
        <taxon>Bacteria</taxon>
        <taxon>Candidatus Nomuraibacteriota</taxon>
    </lineage>
</organism>
<dbReference type="GO" id="GO:0000272">
    <property type="term" value="P:polysaccharide catabolic process"/>
    <property type="evidence" value="ECO:0007669"/>
    <property type="project" value="UniProtKB-KW"/>
</dbReference>
<evidence type="ECO:0000256" key="4">
    <source>
        <dbReference type="ARBA" id="ARBA00023295"/>
    </source>
</evidence>
<dbReference type="Gene3D" id="1.50.10.10">
    <property type="match status" value="1"/>
</dbReference>
<dbReference type="InterPro" id="IPR019834">
    <property type="entry name" value="Glyco_hydro_8_CS"/>
</dbReference>
<evidence type="ECO:0000256" key="2">
    <source>
        <dbReference type="ARBA" id="ARBA00022729"/>
    </source>
</evidence>
<evidence type="ECO:0000256" key="5">
    <source>
        <dbReference type="PROSITE-ProRule" id="PRU10058"/>
    </source>
</evidence>
<accession>A0A0G1NMW0</accession>
<dbReference type="SUPFAM" id="SSF48208">
    <property type="entry name" value="Six-hairpin glycosidases"/>
    <property type="match status" value="1"/>
</dbReference>
<comment type="caution">
    <text evidence="7">The sequence shown here is derived from an EMBL/GenBank/DDBJ whole genome shotgun (WGS) entry which is preliminary data.</text>
</comment>
<comment type="similarity">
    <text evidence="1 6">Belongs to the glycosyl hydrolase 8 (cellulase D) family.</text>
</comment>
<dbReference type="InterPro" id="IPR002037">
    <property type="entry name" value="Glyco_hydro_8"/>
</dbReference>
<keyword evidence="4 6" id="KW-0326">Glycosidase</keyword>
<protein>
    <recommendedName>
        <fullName evidence="6">Glucanase</fullName>
        <ecNumber evidence="6">3.2.1.-</ecNumber>
    </recommendedName>
</protein>